<evidence type="ECO:0000256" key="3">
    <source>
        <dbReference type="ARBA" id="ARBA00022801"/>
    </source>
</evidence>
<dbReference type="Pfam" id="PF18585">
    <property type="entry name" value="zf-CCCH_6"/>
    <property type="match status" value="1"/>
</dbReference>
<dbReference type="InterPro" id="IPR014001">
    <property type="entry name" value="Helicase_ATP-bd"/>
</dbReference>
<evidence type="ECO:0000313" key="9">
    <source>
        <dbReference type="EMBL" id="KAL0639322.1"/>
    </source>
</evidence>
<comment type="subcellular location">
    <subcellularLocation>
        <location evidence="1">Nucleus</location>
    </subcellularLocation>
</comment>
<dbReference type="InterPro" id="IPR000330">
    <property type="entry name" value="SNF2_N"/>
</dbReference>
<evidence type="ECO:0000256" key="5">
    <source>
        <dbReference type="ARBA" id="ARBA00023242"/>
    </source>
</evidence>
<feature type="domain" description="Helicase ATP-binding" evidence="7">
    <location>
        <begin position="1"/>
        <end position="88"/>
    </location>
</feature>
<comment type="caution">
    <text evidence="9">The sequence shown here is derived from an EMBL/GenBank/DDBJ whole genome shotgun (WGS) entry which is preliminary data.</text>
</comment>
<dbReference type="InterPro" id="IPR001650">
    <property type="entry name" value="Helicase_C-like"/>
</dbReference>
<proteinExistence type="predicted"/>
<dbReference type="InterPro" id="IPR049730">
    <property type="entry name" value="SNF2/RAD54-like_C"/>
</dbReference>
<dbReference type="InterPro" id="IPR027417">
    <property type="entry name" value="P-loop_NTPase"/>
</dbReference>
<dbReference type="Proteomes" id="UP001447188">
    <property type="component" value="Unassembled WGS sequence"/>
</dbReference>
<name>A0ABR3GTT0_9PEZI</name>
<protein>
    <submittedName>
        <fullName evidence="9">Uncharacterized protein</fullName>
    </submittedName>
</protein>
<dbReference type="PROSITE" id="PS51192">
    <property type="entry name" value="HELICASE_ATP_BIND_1"/>
    <property type="match status" value="1"/>
</dbReference>
<dbReference type="Pfam" id="PF00271">
    <property type="entry name" value="Helicase_C"/>
    <property type="match status" value="1"/>
</dbReference>
<gene>
    <name evidence="9" type="ORF">Q9L58_001548</name>
</gene>
<evidence type="ECO:0000256" key="6">
    <source>
        <dbReference type="SAM" id="MobiDB-lite"/>
    </source>
</evidence>
<dbReference type="EMBL" id="JBBBZM010000012">
    <property type="protein sequence ID" value="KAL0639322.1"/>
    <property type="molecule type" value="Genomic_DNA"/>
</dbReference>
<evidence type="ECO:0000256" key="1">
    <source>
        <dbReference type="ARBA" id="ARBA00004123"/>
    </source>
</evidence>
<organism evidence="9 10">
    <name type="scientific">Discina gigas</name>
    <dbReference type="NCBI Taxonomy" id="1032678"/>
    <lineage>
        <taxon>Eukaryota</taxon>
        <taxon>Fungi</taxon>
        <taxon>Dikarya</taxon>
        <taxon>Ascomycota</taxon>
        <taxon>Pezizomycotina</taxon>
        <taxon>Pezizomycetes</taxon>
        <taxon>Pezizales</taxon>
        <taxon>Discinaceae</taxon>
        <taxon>Discina</taxon>
    </lineage>
</organism>
<keyword evidence="5" id="KW-0539">Nucleus</keyword>
<keyword evidence="3" id="KW-0378">Hydrolase</keyword>
<keyword evidence="2" id="KW-0547">Nucleotide-binding</keyword>
<evidence type="ECO:0000256" key="4">
    <source>
        <dbReference type="ARBA" id="ARBA00022840"/>
    </source>
</evidence>
<dbReference type="Gene3D" id="3.40.50.10810">
    <property type="entry name" value="Tandem AAA-ATPase domain"/>
    <property type="match status" value="1"/>
</dbReference>
<sequence>MFHPGTKDLKCHIVVTSYTTPLSDSQYLRSIPWEALIVDEGQRLKNDQSLLYKALEGYKIRHKVLMTGTPLQNNPRELFNLLHFLDTKIDAVELEQEFGELTKENVPRLHDMIRPFFLRRTKKEVLTFLPPMAEVIVPVSMSTLQRRLYKSILAKDPALIKSIFRNPGDKSKSGNLRNVLMQLRKVLGHPFFYSDAIEDRSFDSETLHQNLIDAGSKLGLLNIMLPKLKERGHRVLMFSQFLGMLDVMEDFLNGLGLSYQRLDGSTDTQEKQRRIDAYNAPGSGDFAFLLSTRAGGVGINLATADTVIILDPDFNPHQDIQALSRAHRIGQKNKVLVFHLVTRDTAEEKIMQIGKKKLSLDHLIIEKMGVEGEEEEQVDVESVLKFGARALFEDEGDGAEDKRIKYDSEGVDRLLDRSTIEETKTTEVNGTENAFSFARVWANDKGTLEEGVLGDDASESDVETGFWDILLAEREEKARGEAVKATEELGRGRRRKKVDYSLPQDEYNETTPMKKKSNGAAEDESADDDDFRAEEELESESDGGMGIEGGASVDMMDLDLQLKTQKAYRDTIPSASQTHRNMNHPGGSFRYTVPPPLQTGQIHQQRPSNLPPELAVGLPQGLSVHTLPLTNYAPAPVAPMAPMGPEPQIVESQKGNGRKAVNSIFRRVDILPISDTPGVTTKCKACTKRHIPGECKLKAMGTEHCPLCGIAHFGRGPACPRLQDEDNINAMIKALKDSKEDPKMVRDARTYLQGRRGAIRYKIAMEAKNTMQMAATNATARNA</sequence>
<evidence type="ECO:0000259" key="8">
    <source>
        <dbReference type="PROSITE" id="PS51194"/>
    </source>
</evidence>
<keyword evidence="10" id="KW-1185">Reference proteome</keyword>
<evidence type="ECO:0000259" key="7">
    <source>
        <dbReference type="PROSITE" id="PS51192"/>
    </source>
</evidence>
<dbReference type="PROSITE" id="PS51194">
    <property type="entry name" value="HELICASE_CTER"/>
    <property type="match status" value="1"/>
</dbReference>
<dbReference type="PANTHER" id="PTHR45623">
    <property type="entry name" value="CHROMODOMAIN-HELICASE-DNA-BINDING PROTEIN 3-RELATED-RELATED"/>
    <property type="match status" value="1"/>
</dbReference>
<feature type="compositionally biased region" description="Basic and acidic residues" evidence="6">
    <location>
        <begin position="477"/>
        <end position="491"/>
    </location>
</feature>
<keyword evidence="4" id="KW-0067">ATP-binding</keyword>
<dbReference type="InterPro" id="IPR038718">
    <property type="entry name" value="SNF2-like_sf"/>
</dbReference>
<accession>A0ABR3GTT0</accession>
<dbReference type="Pfam" id="PF00176">
    <property type="entry name" value="SNF2-rel_dom"/>
    <property type="match status" value="1"/>
</dbReference>
<feature type="region of interest" description="Disordered" evidence="6">
    <location>
        <begin position="477"/>
        <end position="548"/>
    </location>
</feature>
<dbReference type="Gene3D" id="3.40.50.300">
    <property type="entry name" value="P-loop containing nucleotide triphosphate hydrolases"/>
    <property type="match status" value="1"/>
</dbReference>
<dbReference type="SMART" id="SM00490">
    <property type="entry name" value="HELICc"/>
    <property type="match status" value="1"/>
</dbReference>
<evidence type="ECO:0000256" key="2">
    <source>
        <dbReference type="ARBA" id="ARBA00022741"/>
    </source>
</evidence>
<evidence type="ECO:0000313" key="10">
    <source>
        <dbReference type="Proteomes" id="UP001447188"/>
    </source>
</evidence>
<feature type="compositionally biased region" description="Acidic residues" evidence="6">
    <location>
        <begin position="521"/>
        <end position="541"/>
    </location>
</feature>
<reference evidence="9 10" key="1">
    <citation type="submission" date="2024-02" db="EMBL/GenBank/DDBJ databases">
        <title>Discinaceae phylogenomics.</title>
        <authorList>
            <person name="Dirks A.C."/>
            <person name="James T.Y."/>
        </authorList>
    </citation>
    <scope>NUCLEOTIDE SEQUENCE [LARGE SCALE GENOMIC DNA]</scope>
    <source>
        <strain evidence="9 10">ACD0624</strain>
    </source>
</reference>
<feature type="domain" description="Helicase C-terminal" evidence="8">
    <location>
        <begin position="220"/>
        <end position="371"/>
    </location>
</feature>
<dbReference type="InterPro" id="IPR040934">
    <property type="entry name" value="Znf-CCCH_6"/>
</dbReference>
<dbReference type="PANTHER" id="PTHR45623:SF17">
    <property type="entry name" value="CHROMODOMAIN-HELICASE-DNA-BINDING PROTEIN 3-RELATED"/>
    <property type="match status" value="1"/>
</dbReference>
<dbReference type="CDD" id="cd18793">
    <property type="entry name" value="SF2_C_SNF"/>
    <property type="match status" value="1"/>
</dbReference>
<dbReference type="SUPFAM" id="SSF52540">
    <property type="entry name" value="P-loop containing nucleoside triphosphate hydrolases"/>
    <property type="match status" value="2"/>
</dbReference>